<name>A0A0H5QGQ1_9EUKA</name>
<dbReference type="GO" id="GO:0008270">
    <property type="term" value="F:zinc ion binding"/>
    <property type="evidence" value="ECO:0007669"/>
    <property type="project" value="UniProtKB-KW"/>
</dbReference>
<keyword evidence="1" id="KW-0863">Zinc-finger</keyword>
<dbReference type="InterPro" id="IPR013087">
    <property type="entry name" value="Znf_C2H2_type"/>
</dbReference>
<dbReference type="InterPro" id="IPR036236">
    <property type="entry name" value="Znf_C2H2_sf"/>
</dbReference>
<evidence type="ECO:0000259" key="2">
    <source>
        <dbReference type="PROSITE" id="PS50157"/>
    </source>
</evidence>
<evidence type="ECO:0000313" key="3">
    <source>
        <dbReference type="EMBL" id="CRZ01145.1"/>
    </source>
</evidence>
<dbReference type="SUPFAM" id="SSF57667">
    <property type="entry name" value="beta-beta-alpha zinc fingers"/>
    <property type="match status" value="1"/>
</dbReference>
<evidence type="ECO:0000256" key="1">
    <source>
        <dbReference type="PROSITE-ProRule" id="PRU00042"/>
    </source>
</evidence>
<organism evidence="3">
    <name type="scientific">Spongospora subterranea</name>
    <dbReference type="NCBI Taxonomy" id="70186"/>
    <lineage>
        <taxon>Eukaryota</taxon>
        <taxon>Sar</taxon>
        <taxon>Rhizaria</taxon>
        <taxon>Endomyxa</taxon>
        <taxon>Phytomyxea</taxon>
        <taxon>Plasmodiophorida</taxon>
        <taxon>Plasmodiophoridae</taxon>
        <taxon>Spongospora</taxon>
    </lineage>
</organism>
<dbReference type="EMBL" id="HACM01000703">
    <property type="protein sequence ID" value="CRZ01145.1"/>
    <property type="molecule type" value="Transcribed_RNA"/>
</dbReference>
<feature type="domain" description="C2H2-type" evidence="2">
    <location>
        <begin position="80"/>
        <end position="107"/>
    </location>
</feature>
<keyword evidence="1" id="KW-0862">Zinc</keyword>
<reference evidence="3" key="1">
    <citation type="submission" date="2015-04" db="EMBL/GenBank/DDBJ databases">
        <title>The genome sequence of the plant pathogenic Rhizarian Plasmodiophora brassicae reveals insights in its biotrophic life cycle and the origin of chitin synthesis.</title>
        <authorList>
            <person name="Schwelm A."/>
            <person name="Fogelqvist J."/>
            <person name="Knaust A."/>
            <person name="Julke S."/>
            <person name="Lilja T."/>
            <person name="Dhandapani V."/>
            <person name="Bonilla-Rosso G."/>
            <person name="Karlsson M."/>
            <person name="Shevchenko A."/>
            <person name="Choi S.R."/>
            <person name="Kim H.G."/>
            <person name="Park J.Y."/>
            <person name="Lim Y.P."/>
            <person name="Ludwig-Muller J."/>
            <person name="Dixelius C."/>
        </authorList>
    </citation>
    <scope>NUCLEOTIDE SEQUENCE</scope>
    <source>
        <tissue evidence="3">Potato root galls</tissue>
    </source>
</reference>
<protein>
    <recommendedName>
        <fullName evidence="2">C2H2-type domain-containing protein</fullName>
    </recommendedName>
</protein>
<sequence length="164" mass="18039">VSCTVDAGCDRPSLMVAVALDIRMMTILDHGIKRPRHSDDPFFDLGNASRAVYLGSWFNGLAVSEGLKQVENIVNSTHPYLCGRRTCGQSFSTLSCLKEHIVNEHIHICSVCKIVLQSRHCKSATHGNLLCFSSLRNSMFMSSITASTKHVIESLILPGDVVYT</sequence>
<dbReference type="PROSITE" id="PS00028">
    <property type="entry name" value="ZINC_FINGER_C2H2_1"/>
    <property type="match status" value="1"/>
</dbReference>
<accession>A0A0H5QGQ1</accession>
<proteinExistence type="predicted"/>
<feature type="non-terminal residue" evidence="3">
    <location>
        <position position="1"/>
    </location>
</feature>
<keyword evidence="1" id="KW-0479">Metal-binding</keyword>
<dbReference type="AlphaFoldDB" id="A0A0H5QGQ1"/>
<dbReference type="PROSITE" id="PS50157">
    <property type="entry name" value="ZINC_FINGER_C2H2_2"/>
    <property type="match status" value="1"/>
</dbReference>